<name>A0ABX7NIZ8_9BACT</name>
<dbReference type="EMBL" id="CP071090">
    <property type="protein sequence ID" value="QSQ18794.1"/>
    <property type="molecule type" value="Genomic_DNA"/>
</dbReference>
<protein>
    <submittedName>
        <fullName evidence="3">Uncharacterized protein</fullName>
    </submittedName>
</protein>
<gene>
    <name evidence="3" type="ORF">JY651_25890</name>
</gene>
<proteinExistence type="predicted"/>
<evidence type="ECO:0000256" key="1">
    <source>
        <dbReference type="SAM" id="MobiDB-lite"/>
    </source>
</evidence>
<feature type="chain" id="PRO_5045816023" evidence="2">
    <location>
        <begin position="23"/>
        <end position="103"/>
    </location>
</feature>
<evidence type="ECO:0000313" key="3">
    <source>
        <dbReference type="EMBL" id="QSQ18794.1"/>
    </source>
</evidence>
<dbReference type="Proteomes" id="UP000662747">
    <property type="component" value="Chromosome"/>
</dbReference>
<evidence type="ECO:0000313" key="4">
    <source>
        <dbReference type="Proteomes" id="UP000662747"/>
    </source>
</evidence>
<evidence type="ECO:0000256" key="2">
    <source>
        <dbReference type="SAM" id="SignalP"/>
    </source>
</evidence>
<feature type="region of interest" description="Disordered" evidence="1">
    <location>
        <begin position="76"/>
        <end position="103"/>
    </location>
</feature>
<accession>A0ABX7NIZ8</accession>
<dbReference type="RefSeq" id="WP_206720382.1">
    <property type="nucleotide sequence ID" value="NZ_CP071090.1"/>
</dbReference>
<reference evidence="3 4" key="1">
    <citation type="submission" date="2021-02" db="EMBL/GenBank/DDBJ databases">
        <title>De Novo genome assembly of isolated myxobacteria.</title>
        <authorList>
            <person name="Stevens D.C."/>
        </authorList>
    </citation>
    <scope>NUCLEOTIDE SEQUENCE [LARGE SCALE GENOMIC DNA]</scope>
    <source>
        <strain evidence="4">SCPEA02</strain>
    </source>
</reference>
<keyword evidence="4" id="KW-1185">Reference proteome</keyword>
<keyword evidence="2" id="KW-0732">Signal</keyword>
<feature type="signal peptide" evidence="2">
    <location>
        <begin position="1"/>
        <end position="22"/>
    </location>
</feature>
<sequence length="103" mass="10834">MKLFSKPLLAAVLTLAPLSALALPQDCDLACDADSSCSLRCALPWSFQVVTCGQWVERYDPTATCAPDFDSTLEDESAAVTQDSADGSEWVCSEPAASPSSEG</sequence>
<organism evidence="3 4">
    <name type="scientific">Pyxidicoccus parkwayensis</name>
    <dbReference type="NCBI Taxonomy" id="2813578"/>
    <lineage>
        <taxon>Bacteria</taxon>
        <taxon>Pseudomonadati</taxon>
        <taxon>Myxococcota</taxon>
        <taxon>Myxococcia</taxon>
        <taxon>Myxococcales</taxon>
        <taxon>Cystobacterineae</taxon>
        <taxon>Myxococcaceae</taxon>
        <taxon>Pyxidicoccus</taxon>
    </lineage>
</organism>